<dbReference type="GO" id="GO:0005737">
    <property type="term" value="C:cytoplasm"/>
    <property type="evidence" value="ECO:0007669"/>
    <property type="project" value="InterPro"/>
</dbReference>
<reference evidence="3 4" key="1">
    <citation type="submission" date="2019-06" db="EMBL/GenBank/DDBJ databases">
        <title>WGS assembly of Gossypium darwinii.</title>
        <authorList>
            <person name="Chen Z.J."/>
            <person name="Sreedasyam A."/>
            <person name="Ando A."/>
            <person name="Song Q."/>
            <person name="De L."/>
            <person name="Hulse-Kemp A."/>
            <person name="Ding M."/>
            <person name="Ye W."/>
            <person name="Kirkbride R."/>
            <person name="Jenkins J."/>
            <person name="Plott C."/>
            <person name="Lovell J."/>
            <person name="Lin Y.-M."/>
            <person name="Vaughn R."/>
            <person name="Liu B."/>
            <person name="Li W."/>
            <person name="Simpson S."/>
            <person name="Scheffler B."/>
            <person name="Saski C."/>
            <person name="Grover C."/>
            <person name="Hu G."/>
            <person name="Conover J."/>
            <person name="Carlson J."/>
            <person name="Shu S."/>
            <person name="Boston L."/>
            <person name="Williams M."/>
            <person name="Peterson D."/>
            <person name="Mcgee K."/>
            <person name="Jones D."/>
            <person name="Wendel J."/>
            <person name="Stelly D."/>
            <person name="Grimwood J."/>
            <person name="Schmutz J."/>
        </authorList>
    </citation>
    <scope>NUCLEOTIDE SEQUENCE [LARGE SCALE GENOMIC DNA]</scope>
    <source>
        <strain evidence="3">1808015.09</strain>
    </source>
</reference>
<dbReference type="Gene3D" id="3.30.110.30">
    <property type="entry name" value="C-terminal domain of ProRS"/>
    <property type="match status" value="1"/>
</dbReference>
<dbReference type="GO" id="GO:0005524">
    <property type="term" value="F:ATP binding"/>
    <property type="evidence" value="ECO:0007669"/>
    <property type="project" value="InterPro"/>
</dbReference>
<keyword evidence="4" id="KW-1185">Reference proteome</keyword>
<feature type="domain" description="Proline-tRNA ligase class II C-terminal" evidence="2">
    <location>
        <begin position="66"/>
        <end position="112"/>
    </location>
</feature>
<sequence>MYSSISLRPLFLILVRAVRRDNGEKTDISRVFLVEQVKGMLDKIQQNLFDVAKQKRDTCIKVVKTWDEFVKALGQKKLILAPWCDEEEVEKDVKARTRGEMGAAKSLFVPYWNSLNSQKVRHRLRKDHGIEGGIPVVFSLEKPKAQLLPFRGPSGEEDNPSDYQVRMLASYFCSFKVLCLIT</sequence>
<name>A0A5D2A1L6_GOSDA</name>
<dbReference type="AlphaFoldDB" id="A0A5D2A1L6"/>
<evidence type="ECO:0000313" key="3">
    <source>
        <dbReference type="EMBL" id="TYG38300.1"/>
    </source>
</evidence>
<dbReference type="Pfam" id="PF09180">
    <property type="entry name" value="ProRS-C_1"/>
    <property type="match status" value="1"/>
</dbReference>
<dbReference type="PANTHER" id="PTHR43382">
    <property type="entry name" value="PROLYL-TRNA SYNTHETASE"/>
    <property type="match status" value="1"/>
</dbReference>
<dbReference type="SUPFAM" id="SSF64586">
    <property type="entry name" value="C-terminal domain of ProRS"/>
    <property type="match status" value="1"/>
</dbReference>
<dbReference type="EMBL" id="CM017713">
    <property type="protein sequence ID" value="TYG38300.1"/>
    <property type="molecule type" value="Genomic_DNA"/>
</dbReference>
<dbReference type="GO" id="GO:0004827">
    <property type="term" value="F:proline-tRNA ligase activity"/>
    <property type="evidence" value="ECO:0007669"/>
    <property type="project" value="InterPro"/>
</dbReference>
<dbReference type="GO" id="GO:0006433">
    <property type="term" value="P:prolyl-tRNA aminoacylation"/>
    <property type="evidence" value="ECO:0007669"/>
    <property type="project" value="InterPro"/>
</dbReference>
<dbReference type="InterPro" id="IPR017449">
    <property type="entry name" value="Pro-tRNA_synth_II"/>
</dbReference>
<evidence type="ECO:0000256" key="1">
    <source>
        <dbReference type="ARBA" id="ARBA00022917"/>
    </source>
</evidence>
<dbReference type="Proteomes" id="UP000323506">
    <property type="component" value="Chromosome D13"/>
</dbReference>
<evidence type="ECO:0000259" key="2">
    <source>
        <dbReference type="Pfam" id="PF09180"/>
    </source>
</evidence>
<evidence type="ECO:0000313" key="4">
    <source>
        <dbReference type="Proteomes" id="UP000323506"/>
    </source>
</evidence>
<gene>
    <name evidence="3" type="ORF">ES288_D13G211000v1</name>
</gene>
<accession>A0A5D2A1L6</accession>
<organism evidence="3 4">
    <name type="scientific">Gossypium darwinii</name>
    <name type="common">Darwin's cotton</name>
    <name type="synonym">Gossypium barbadense var. darwinii</name>
    <dbReference type="NCBI Taxonomy" id="34276"/>
    <lineage>
        <taxon>Eukaryota</taxon>
        <taxon>Viridiplantae</taxon>
        <taxon>Streptophyta</taxon>
        <taxon>Embryophyta</taxon>
        <taxon>Tracheophyta</taxon>
        <taxon>Spermatophyta</taxon>
        <taxon>Magnoliopsida</taxon>
        <taxon>eudicotyledons</taxon>
        <taxon>Gunneridae</taxon>
        <taxon>Pentapetalae</taxon>
        <taxon>rosids</taxon>
        <taxon>malvids</taxon>
        <taxon>Malvales</taxon>
        <taxon>Malvaceae</taxon>
        <taxon>Malvoideae</taxon>
        <taxon>Gossypium</taxon>
    </lineage>
</organism>
<dbReference type="PANTHER" id="PTHR43382:SF2">
    <property type="entry name" value="BIFUNCTIONAL GLUTAMATE_PROLINE--TRNA LIGASE"/>
    <property type="match status" value="1"/>
</dbReference>
<dbReference type="InterPro" id="IPR016061">
    <property type="entry name" value="Pro-tRNA_ligase_II_C"/>
</dbReference>
<keyword evidence="1" id="KW-0648">Protein biosynthesis</keyword>
<proteinExistence type="predicted"/>
<protein>
    <recommendedName>
        <fullName evidence="2">Proline-tRNA ligase class II C-terminal domain-containing protein</fullName>
    </recommendedName>
</protein>
<dbReference type="GO" id="GO:0017101">
    <property type="term" value="C:aminoacyl-tRNA synthetase multienzyme complex"/>
    <property type="evidence" value="ECO:0007669"/>
    <property type="project" value="TreeGrafter"/>
</dbReference>
<dbReference type="InterPro" id="IPR004499">
    <property type="entry name" value="Pro-tRNA-ligase_IIa_arc-type"/>
</dbReference>